<gene>
    <name evidence="1" type="ORF">FEM48_Zijuj10G0080500</name>
</gene>
<comment type="caution">
    <text evidence="1">The sequence shown here is derived from an EMBL/GenBank/DDBJ whole genome shotgun (WGS) entry which is preliminary data.</text>
</comment>
<reference evidence="1" key="1">
    <citation type="journal article" date="2021" name="Front. Plant Sci.">
        <title>Chromosome-Scale Genome Assembly for Chinese Sour Jujube and Insights Into Its Genome Evolution and Domestication Signature.</title>
        <authorList>
            <person name="Shen L.-Y."/>
            <person name="Luo H."/>
            <person name="Wang X.-L."/>
            <person name="Wang X.-M."/>
            <person name="Qiu X.-J."/>
            <person name="Liu H."/>
            <person name="Zhou S.-S."/>
            <person name="Jia K.-H."/>
            <person name="Nie S."/>
            <person name="Bao Y.-T."/>
            <person name="Zhang R.-G."/>
            <person name="Yun Q.-Z."/>
            <person name="Chai Y.-H."/>
            <person name="Lu J.-Y."/>
            <person name="Li Y."/>
            <person name="Zhao S.-W."/>
            <person name="Mao J.-F."/>
            <person name="Jia S.-G."/>
            <person name="Mao Y.-M."/>
        </authorList>
    </citation>
    <scope>NUCLEOTIDE SEQUENCE</scope>
    <source>
        <strain evidence="1">AT0</strain>
        <tissue evidence="1">Leaf</tissue>
    </source>
</reference>
<dbReference type="GO" id="GO:0061608">
    <property type="term" value="F:nuclear import signal receptor activity"/>
    <property type="evidence" value="ECO:0007669"/>
    <property type="project" value="TreeGrafter"/>
</dbReference>
<dbReference type="GO" id="GO:0005634">
    <property type="term" value="C:nucleus"/>
    <property type="evidence" value="ECO:0007669"/>
    <property type="project" value="TreeGrafter"/>
</dbReference>
<dbReference type="GO" id="GO:0006606">
    <property type="term" value="P:protein import into nucleus"/>
    <property type="evidence" value="ECO:0007669"/>
    <property type="project" value="TreeGrafter"/>
</dbReference>
<dbReference type="EMBL" id="JAEACU010000010">
    <property type="protein sequence ID" value="KAH7515930.1"/>
    <property type="molecule type" value="Genomic_DNA"/>
</dbReference>
<sequence>MLGNANLHSKEAYDHIRKVCIFLINNFSLPADKAFVVYIQSPESPYLFCKAVTVSHPSAILTLPWPKLRGQFQLNTNVVSLLAKIKVSMEDFSTLSSLDVAALKRIERLVMKMVQEVSGQSQCDPKYF</sequence>
<protein>
    <submittedName>
        <fullName evidence="1">Uncharacterized protein</fullName>
    </submittedName>
</protein>
<evidence type="ECO:0000313" key="1">
    <source>
        <dbReference type="EMBL" id="KAH7515930.1"/>
    </source>
</evidence>
<proteinExistence type="predicted"/>
<dbReference type="PANTHER" id="PTHR12925:SF0">
    <property type="entry name" value="PROTEIN HIKESHI"/>
    <property type="match status" value="1"/>
</dbReference>
<organism evidence="1 2">
    <name type="scientific">Ziziphus jujuba var. spinosa</name>
    <dbReference type="NCBI Taxonomy" id="714518"/>
    <lineage>
        <taxon>Eukaryota</taxon>
        <taxon>Viridiplantae</taxon>
        <taxon>Streptophyta</taxon>
        <taxon>Embryophyta</taxon>
        <taxon>Tracheophyta</taxon>
        <taxon>Spermatophyta</taxon>
        <taxon>Magnoliopsida</taxon>
        <taxon>eudicotyledons</taxon>
        <taxon>Gunneridae</taxon>
        <taxon>Pentapetalae</taxon>
        <taxon>rosids</taxon>
        <taxon>fabids</taxon>
        <taxon>Rosales</taxon>
        <taxon>Rhamnaceae</taxon>
        <taxon>Paliureae</taxon>
        <taxon>Ziziphus</taxon>
    </lineage>
</organism>
<dbReference type="InterPro" id="IPR031318">
    <property type="entry name" value="OPI10"/>
</dbReference>
<evidence type="ECO:0000313" key="2">
    <source>
        <dbReference type="Proteomes" id="UP000813462"/>
    </source>
</evidence>
<name>A0A978UM78_ZIZJJ</name>
<accession>A0A978UM78</accession>
<dbReference type="GO" id="GO:0005829">
    <property type="term" value="C:cytosol"/>
    <property type="evidence" value="ECO:0007669"/>
    <property type="project" value="TreeGrafter"/>
</dbReference>
<dbReference type="Proteomes" id="UP000813462">
    <property type="component" value="Unassembled WGS sequence"/>
</dbReference>
<dbReference type="AlphaFoldDB" id="A0A978UM78"/>
<dbReference type="PANTHER" id="PTHR12925">
    <property type="entry name" value="HIKESHI FAMILY MEMBER"/>
    <property type="match status" value="1"/>
</dbReference>